<evidence type="ECO:0000313" key="2">
    <source>
        <dbReference type="EMBL" id="QEG40548.1"/>
    </source>
</evidence>
<dbReference type="EMBL" id="CP042914">
    <property type="protein sequence ID" value="QEG40548.1"/>
    <property type="molecule type" value="Genomic_DNA"/>
</dbReference>
<keyword evidence="3" id="KW-1185">Reference proteome</keyword>
<feature type="domain" description="N-acetyltransferase" evidence="1">
    <location>
        <begin position="13"/>
        <end position="202"/>
    </location>
</feature>
<evidence type="ECO:0000313" key="3">
    <source>
        <dbReference type="Proteomes" id="UP000325286"/>
    </source>
</evidence>
<dbReference type="RefSeq" id="WP_148080275.1">
    <property type="nucleotide sequence ID" value="NZ_CP042914.1"/>
</dbReference>
<name>A0A5B9QNF4_9BACT</name>
<sequence>MSLIQSSLRAAYRGIRRAAVLDVKRLLHLPASAEVDQPVPAGYTLAVLGADELERRLAAGTAPASIGIPGRLADGRQNLIAAFSGGQVAAYVWLARDWVSAEENFSRSRHLGTSLQLPEGAVFVHTAFTEPAHRGRRLLGGMLGWARAGGVVGAERMFATMDWTNEPSRRAFKHLGFQPLGLIYRMGRGVIQCSLYPAAAAELGLQVATRCGGVRLAVG</sequence>
<proteinExistence type="predicted"/>
<dbReference type="Pfam" id="PF00583">
    <property type="entry name" value="Acetyltransf_1"/>
    <property type="match status" value="1"/>
</dbReference>
<dbReference type="SUPFAM" id="SSF55729">
    <property type="entry name" value="Acyl-CoA N-acyltransferases (Nat)"/>
    <property type="match status" value="1"/>
</dbReference>
<accession>A0A5B9QNF4</accession>
<dbReference type="InterPro" id="IPR000182">
    <property type="entry name" value="GNAT_dom"/>
</dbReference>
<reference evidence="2 3" key="1">
    <citation type="submission" date="2019-08" db="EMBL/GenBank/DDBJ databases">
        <title>Deep-cultivation of Planctomycetes and their phenomic and genomic characterization uncovers novel biology.</title>
        <authorList>
            <person name="Wiegand S."/>
            <person name="Jogler M."/>
            <person name="Boedeker C."/>
            <person name="Pinto D."/>
            <person name="Vollmers J."/>
            <person name="Rivas-Marin E."/>
            <person name="Kohn T."/>
            <person name="Peeters S.H."/>
            <person name="Heuer A."/>
            <person name="Rast P."/>
            <person name="Oberbeckmann S."/>
            <person name="Bunk B."/>
            <person name="Jeske O."/>
            <person name="Meyerdierks A."/>
            <person name="Storesund J.E."/>
            <person name="Kallscheuer N."/>
            <person name="Luecker S."/>
            <person name="Lage O.M."/>
            <person name="Pohl T."/>
            <person name="Merkel B.J."/>
            <person name="Hornburger P."/>
            <person name="Mueller R.-W."/>
            <person name="Bruemmer F."/>
            <person name="Labrenz M."/>
            <person name="Spormann A.M."/>
            <person name="Op den Camp H."/>
            <person name="Overmann J."/>
            <person name="Amann R."/>
            <person name="Jetten M.S.M."/>
            <person name="Mascher T."/>
            <person name="Medema M.H."/>
            <person name="Devos D.P."/>
            <person name="Kaster A.-K."/>
            <person name="Ovreas L."/>
            <person name="Rohde M."/>
            <person name="Galperin M.Y."/>
            <person name="Jogler C."/>
        </authorList>
    </citation>
    <scope>NUCLEOTIDE SEQUENCE [LARGE SCALE GENOMIC DNA]</scope>
    <source>
        <strain evidence="2 3">UC8</strain>
    </source>
</reference>
<dbReference type="PROSITE" id="PS51186">
    <property type="entry name" value="GNAT"/>
    <property type="match status" value="1"/>
</dbReference>
<dbReference type="GO" id="GO:0016747">
    <property type="term" value="F:acyltransferase activity, transferring groups other than amino-acyl groups"/>
    <property type="evidence" value="ECO:0007669"/>
    <property type="project" value="InterPro"/>
</dbReference>
<dbReference type="Proteomes" id="UP000325286">
    <property type="component" value="Chromosome"/>
</dbReference>
<dbReference type="AlphaFoldDB" id="A0A5B9QNF4"/>
<dbReference type="KEGG" id="rul:UC8_25630"/>
<gene>
    <name evidence="2" type="ORF">UC8_25630</name>
</gene>
<protein>
    <recommendedName>
        <fullName evidence="1">N-acetyltransferase domain-containing protein</fullName>
    </recommendedName>
</protein>
<dbReference type="Gene3D" id="3.40.630.30">
    <property type="match status" value="1"/>
</dbReference>
<organism evidence="2 3">
    <name type="scientific">Roseimaritima ulvae</name>
    <dbReference type="NCBI Taxonomy" id="980254"/>
    <lineage>
        <taxon>Bacteria</taxon>
        <taxon>Pseudomonadati</taxon>
        <taxon>Planctomycetota</taxon>
        <taxon>Planctomycetia</taxon>
        <taxon>Pirellulales</taxon>
        <taxon>Pirellulaceae</taxon>
        <taxon>Roseimaritima</taxon>
    </lineage>
</organism>
<evidence type="ECO:0000259" key="1">
    <source>
        <dbReference type="PROSITE" id="PS51186"/>
    </source>
</evidence>
<dbReference type="OrthoDB" id="266256at2"/>
<dbReference type="InterPro" id="IPR016181">
    <property type="entry name" value="Acyl_CoA_acyltransferase"/>
</dbReference>